<comment type="catalytic activity">
    <reaction evidence="1 9 10">
        <text>D-alanyl-D-alanine + H2O = 2 D-alanine</text>
        <dbReference type="Rhea" id="RHEA:20661"/>
        <dbReference type="ChEBI" id="CHEBI:15377"/>
        <dbReference type="ChEBI" id="CHEBI:57416"/>
        <dbReference type="ChEBI" id="CHEBI:57822"/>
        <dbReference type="EC" id="3.4.13.22"/>
    </reaction>
</comment>
<keyword evidence="12" id="KW-1185">Reference proteome</keyword>
<dbReference type="Gene3D" id="3.30.1380.10">
    <property type="match status" value="1"/>
</dbReference>
<comment type="function">
    <text evidence="9 10">Catalyzes hydrolysis of the D-alanyl-D-alanine dipeptide.</text>
</comment>
<keyword evidence="5 9" id="KW-0862">Zinc</keyword>
<evidence type="ECO:0000256" key="10">
    <source>
        <dbReference type="PIRNR" id="PIRNR026671"/>
    </source>
</evidence>
<gene>
    <name evidence="9" type="primary">ddpX</name>
    <name evidence="11" type="ORF">F1735_14970</name>
</gene>
<evidence type="ECO:0000256" key="4">
    <source>
        <dbReference type="ARBA" id="ARBA00022801"/>
    </source>
</evidence>
<feature type="binding site" evidence="9">
    <location>
        <position position="186"/>
    </location>
    <ligand>
        <name>Zn(2+)</name>
        <dbReference type="ChEBI" id="CHEBI:29105"/>
        <note>catalytic</note>
    </ligand>
</feature>
<keyword evidence="4 9" id="KW-0378">Hydrolase</keyword>
<proteinExistence type="inferred from homology"/>
<evidence type="ECO:0000256" key="7">
    <source>
        <dbReference type="ARBA" id="ARBA00023049"/>
    </source>
</evidence>
<dbReference type="CDD" id="cd14840">
    <property type="entry name" value="D-Ala-D-Ala_dipeptidase_Aad"/>
    <property type="match status" value="1"/>
</dbReference>
<dbReference type="InterPro" id="IPR000755">
    <property type="entry name" value="A_A_dipeptidase"/>
</dbReference>
<feature type="binding site" evidence="9">
    <location>
        <position position="119"/>
    </location>
    <ligand>
        <name>Zn(2+)</name>
        <dbReference type="ChEBI" id="CHEBI:29105"/>
        <note>catalytic</note>
    </ligand>
</feature>
<dbReference type="RefSeq" id="WP_167237684.1">
    <property type="nucleotide sequence ID" value="NZ_WHJF01000034.1"/>
</dbReference>
<dbReference type="HAMAP" id="MF_01924">
    <property type="entry name" value="A_A_dipeptidase"/>
    <property type="match status" value="1"/>
</dbReference>
<evidence type="ECO:0000256" key="9">
    <source>
        <dbReference type="HAMAP-Rule" id="MF_01924"/>
    </source>
</evidence>
<evidence type="ECO:0000256" key="6">
    <source>
        <dbReference type="ARBA" id="ARBA00022997"/>
    </source>
</evidence>
<dbReference type="SUPFAM" id="SSF55166">
    <property type="entry name" value="Hedgehog/DD-peptidase"/>
    <property type="match status" value="1"/>
</dbReference>
<reference evidence="11 12" key="1">
    <citation type="submission" date="2019-10" db="EMBL/GenBank/DDBJ databases">
        <title>Taxonomy of Antarctic Massilia spp.: description of Massilia rubra sp. nov., Massilia aquatica sp. nov., Massilia mucilaginosa sp. nov., Massilia frigida sp. nov. isolated from streams, lakes and regoliths.</title>
        <authorList>
            <person name="Holochova P."/>
            <person name="Sedlacek I."/>
            <person name="Kralova S."/>
            <person name="Maslanova I."/>
            <person name="Busse H.-J."/>
            <person name="Stankova E."/>
            <person name="Vrbovska V."/>
            <person name="Kovarovic V."/>
            <person name="Bartak M."/>
            <person name="Svec P."/>
            <person name="Pantucek R."/>
        </authorList>
    </citation>
    <scope>NUCLEOTIDE SEQUENCE [LARGE SCALE GENOMIC DNA]</scope>
    <source>
        <strain evidence="11 12">CCM 8694</strain>
    </source>
</reference>
<dbReference type="PANTHER" id="PTHR43126:SF2">
    <property type="entry name" value="D-ALANYL-D-ALANINE DIPEPTIDASE"/>
    <property type="match status" value="1"/>
</dbReference>
<dbReference type="EMBL" id="WHJF01000034">
    <property type="protein sequence ID" value="NHZ63594.1"/>
    <property type="molecule type" value="Genomic_DNA"/>
</dbReference>
<comment type="similarity">
    <text evidence="9 10">Belongs to the peptidase M15D family.</text>
</comment>
<feature type="active site" description="Proton donor/acceptor" evidence="9">
    <location>
        <position position="183"/>
    </location>
</feature>
<dbReference type="Proteomes" id="UP000610594">
    <property type="component" value="Unassembled WGS sequence"/>
</dbReference>
<name>A0ABX0N0G5_9BURK</name>
<evidence type="ECO:0000256" key="5">
    <source>
        <dbReference type="ARBA" id="ARBA00022833"/>
    </source>
</evidence>
<evidence type="ECO:0000256" key="8">
    <source>
        <dbReference type="ARBA" id="ARBA00023316"/>
    </source>
</evidence>
<evidence type="ECO:0000256" key="2">
    <source>
        <dbReference type="ARBA" id="ARBA00022670"/>
    </source>
</evidence>
<keyword evidence="2 9" id="KW-0645">Protease</keyword>
<organism evidence="11 12">
    <name type="scientific">Massilia genomosp. 1</name>
    <dbReference type="NCBI Taxonomy" id="2609280"/>
    <lineage>
        <taxon>Bacteria</taxon>
        <taxon>Pseudomonadati</taxon>
        <taxon>Pseudomonadota</taxon>
        <taxon>Betaproteobacteria</taxon>
        <taxon>Burkholderiales</taxon>
        <taxon>Oxalobacteraceae</taxon>
        <taxon>Telluria group</taxon>
        <taxon>Massilia</taxon>
    </lineage>
</organism>
<evidence type="ECO:0000313" key="11">
    <source>
        <dbReference type="EMBL" id="NHZ63594.1"/>
    </source>
</evidence>
<dbReference type="PANTHER" id="PTHR43126">
    <property type="entry name" value="D-ALANYL-D-ALANINE DIPEPTIDASE"/>
    <property type="match status" value="1"/>
</dbReference>
<dbReference type="PIRSF" id="PIRSF026671">
    <property type="entry name" value="AA_dipeptidase"/>
    <property type="match status" value="1"/>
</dbReference>
<keyword evidence="6 9" id="KW-0224">Dipeptidase</keyword>
<protein>
    <recommendedName>
        <fullName evidence="9 10">D-alanyl-D-alanine dipeptidase</fullName>
        <shortName evidence="9 10">D-Ala-D-Ala dipeptidase</shortName>
        <ecNumber evidence="9 10">3.4.13.22</ecNumber>
    </recommendedName>
</protein>
<comment type="cofactor">
    <cofactor evidence="9">
        <name>Zn(2+)</name>
        <dbReference type="ChEBI" id="CHEBI:29105"/>
    </cofactor>
    <text evidence="9">Binds 1 zinc ion per subunit.</text>
</comment>
<keyword evidence="8 10" id="KW-0961">Cell wall biogenesis/degradation</keyword>
<accession>A0ABX0N0G5</accession>
<evidence type="ECO:0000256" key="3">
    <source>
        <dbReference type="ARBA" id="ARBA00022723"/>
    </source>
</evidence>
<evidence type="ECO:0000313" key="12">
    <source>
        <dbReference type="Proteomes" id="UP000610594"/>
    </source>
</evidence>
<dbReference type="EC" id="3.4.13.22" evidence="9 10"/>
<sequence length="203" mass="22821">MIDGLPIEQLSQCADFRHLSSIGRIAVDLRYAGVDNFTGRDLYSPFDCAWLHVEAAAALEQVVAWLGSRRPGCTALILDALRPQRVQEALWDALDGTGLRMYLAPPERGSIHSFGMALDITILDEHGRELDMGTGFDDMSERSHPAREDVLLARGELTPLHVENRQLLRAAMAQAGFAGISSEWWHFDYGERDWVRQTFQRVL</sequence>
<evidence type="ECO:0000256" key="1">
    <source>
        <dbReference type="ARBA" id="ARBA00001362"/>
    </source>
</evidence>
<dbReference type="Pfam" id="PF01427">
    <property type="entry name" value="Peptidase_M15"/>
    <property type="match status" value="1"/>
</dbReference>
<keyword evidence="3 9" id="KW-0479">Metal-binding</keyword>
<feature type="site" description="Transition state stabilizer" evidence="9">
    <location>
        <position position="82"/>
    </location>
</feature>
<dbReference type="InterPro" id="IPR009045">
    <property type="entry name" value="Zn_M74/Hedgehog-like"/>
</dbReference>
<feature type="binding site" evidence="9">
    <location>
        <position position="112"/>
    </location>
    <ligand>
        <name>Zn(2+)</name>
        <dbReference type="ChEBI" id="CHEBI:29105"/>
        <note>catalytic</note>
    </ligand>
</feature>
<comment type="caution">
    <text evidence="11">The sequence shown here is derived from an EMBL/GenBank/DDBJ whole genome shotgun (WGS) entry which is preliminary data.</text>
</comment>
<keyword evidence="7 9" id="KW-0482">Metalloprotease</keyword>